<keyword evidence="2" id="KW-1185">Reference proteome</keyword>
<sequence>IHIEENLRLIKEIFNENLDKDHISNYSREDNDRNKEKNIYNDEGEEECEEISSRIISVDVELLWIVLAKGHGYFSRHTRNVKIIYRKKTLTGQLPLTHEIRMQNELLDSFIFVTSFDSKNLNKNEVIEGHIENHSKTSLSLTLSQYNAEEILSNNLNNIIMKWCLIDTNQNDYLISDVEKKNFN</sequence>
<protein>
    <submittedName>
        <fullName evidence="1">15312_t:CDS:1</fullName>
    </submittedName>
</protein>
<reference evidence="1" key="1">
    <citation type="submission" date="2021-06" db="EMBL/GenBank/DDBJ databases">
        <authorList>
            <person name="Kallberg Y."/>
            <person name="Tangrot J."/>
            <person name="Rosling A."/>
        </authorList>
    </citation>
    <scope>NUCLEOTIDE SEQUENCE</scope>
    <source>
        <strain evidence="1">MA461A</strain>
    </source>
</reference>
<feature type="non-terminal residue" evidence="1">
    <location>
        <position position="1"/>
    </location>
</feature>
<evidence type="ECO:0000313" key="1">
    <source>
        <dbReference type="EMBL" id="CAG8807739.1"/>
    </source>
</evidence>
<organism evidence="1 2">
    <name type="scientific">Racocetra persica</name>
    <dbReference type="NCBI Taxonomy" id="160502"/>
    <lineage>
        <taxon>Eukaryota</taxon>
        <taxon>Fungi</taxon>
        <taxon>Fungi incertae sedis</taxon>
        <taxon>Mucoromycota</taxon>
        <taxon>Glomeromycotina</taxon>
        <taxon>Glomeromycetes</taxon>
        <taxon>Diversisporales</taxon>
        <taxon>Gigasporaceae</taxon>
        <taxon>Racocetra</taxon>
    </lineage>
</organism>
<comment type="caution">
    <text evidence="1">The sequence shown here is derived from an EMBL/GenBank/DDBJ whole genome shotgun (WGS) entry which is preliminary data.</text>
</comment>
<accession>A0ACA9RRN8</accession>
<dbReference type="EMBL" id="CAJVQC010068046">
    <property type="protein sequence ID" value="CAG8807739.1"/>
    <property type="molecule type" value="Genomic_DNA"/>
</dbReference>
<evidence type="ECO:0000313" key="2">
    <source>
        <dbReference type="Proteomes" id="UP000789920"/>
    </source>
</evidence>
<dbReference type="Proteomes" id="UP000789920">
    <property type="component" value="Unassembled WGS sequence"/>
</dbReference>
<proteinExistence type="predicted"/>
<gene>
    <name evidence="1" type="ORF">RPERSI_LOCUS22453</name>
</gene>
<name>A0ACA9RRN8_9GLOM</name>